<comment type="caution">
    <text evidence="2">The sequence shown here is derived from an EMBL/GenBank/DDBJ whole genome shotgun (WGS) entry which is preliminary data.</text>
</comment>
<name>A0A6A5C943_NAEFO</name>
<dbReference type="Pfam" id="PF10188">
    <property type="entry name" value="Oscp1"/>
    <property type="match status" value="1"/>
</dbReference>
<dbReference type="GO" id="GO:0005737">
    <property type="term" value="C:cytoplasm"/>
    <property type="evidence" value="ECO:0007669"/>
    <property type="project" value="TreeGrafter"/>
</dbReference>
<dbReference type="Proteomes" id="UP000444721">
    <property type="component" value="Unassembled WGS sequence"/>
</dbReference>
<dbReference type="VEuPathDB" id="AmoebaDB:NF0086880"/>
<dbReference type="VEuPathDB" id="AmoebaDB:NfTy_016480"/>
<reference evidence="2 3" key="1">
    <citation type="journal article" date="2019" name="Sci. Rep.">
        <title>Nanopore sequencing improves the draft genome of the human pathogenic amoeba Naegleria fowleri.</title>
        <authorList>
            <person name="Liechti N."/>
            <person name="Schurch N."/>
            <person name="Bruggmann R."/>
            <person name="Wittwer M."/>
        </authorList>
    </citation>
    <scope>NUCLEOTIDE SEQUENCE [LARGE SCALE GENOMIC DNA]</scope>
    <source>
        <strain evidence="2 3">ATCC 30894</strain>
    </source>
</reference>
<dbReference type="PANTHER" id="PTHR21439:SF0">
    <property type="entry name" value="PROTEIN OSCP1"/>
    <property type="match status" value="1"/>
</dbReference>
<proteinExistence type="predicted"/>
<protein>
    <recommendedName>
        <fullName evidence="4">OSCP1</fullName>
    </recommendedName>
</protein>
<sequence length="379" mass="43685">MSFYAMPFLIFNLGGEMMYILNQRLEAQKIAPEKSKKVLQDVVKHMFDEKFVGELAKPQKIYSDASIREIFDKLAHSSIMRLSTSSMSKLYDLMIMGIKYSFLSCSHPHEMLQFTLNHLDEIENIIGKHDSDQTAQEAKKCVQKAMNEVIEISKKMNIHDFMKCRFTICNFLKDRNIKVSIFLSNKIQYRSTGFFKIPNNKQYPVGFDKPGTCRYFDNEGNLKDTSLLQNHPMKEYAHNTAIHSDTNQRTSKLGQNFYASDKTKNTDEDQQEEEEDESAFSFSAKKTFDTTKDLNNLASMIAGPRESKETFKVNLFAKFDVFDETGGGDEEDIDDMDKKFEQLTFDCRTSKKSTIDFDIGSIQQTTSLEQDDLLDLMDS</sequence>
<dbReference type="GeneID" id="68118237"/>
<feature type="compositionally biased region" description="Acidic residues" evidence="1">
    <location>
        <begin position="268"/>
        <end position="278"/>
    </location>
</feature>
<organism evidence="2 3">
    <name type="scientific">Naegleria fowleri</name>
    <name type="common">Brain eating amoeba</name>
    <dbReference type="NCBI Taxonomy" id="5763"/>
    <lineage>
        <taxon>Eukaryota</taxon>
        <taxon>Discoba</taxon>
        <taxon>Heterolobosea</taxon>
        <taxon>Tetramitia</taxon>
        <taxon>Eutetramitia</taxon>
        <taxon>Vahlkampfiidae</taxon>
        <taxon>Naegleria</taxon>
    </lineage>
</organism>
<evidence type="ECO:0000256" key="1">
    <source>
        <dbReference type="SAM" id="MobiDB-lite"/>
    </source>
</evidence>
<dbReference type="VEuPathDB" id="AmoebaDB:FDP41_011022"/>
<dbReference type="RefSeq" id="XP_044567757.1">
    <property type="nucleotide sequence ID" value="XM_044701386.1"/>
</dbReference>
<keyword evidence="3" id="KW-1185">Reference proteome</keyword>
<dbReference type="EMBL" id="VFQX01000007">
    <property type="protein sequence ID" value="KAF0983044.1"/>
    <property type="molecule type" value="Genomic_DNA"/>
</dbReference>
<dbReference type="InterPro" id="IPR019332">
    <property type="entry name" value="OSCP1"/>
</dbReference>
<feature type="region of interest" description="Disordered" evidence="1">
    <location>
        <begin position="257"/>
        <end position="280"/>
    </location>
</feature>
<dbReference type="GO" id="GO:0005886">
    <property type="term" value="C:plasma membrane"/>
    <property type="evidence" value="ECO:0007669"/>
    <property type="project" value="TreeGrafter"/>
</dbReference>
<evidence type="ECO:0000313" key="3">
    <source>
        <dbReference type="Proteomes" id="UP000444721"/>
    </source>
</evidence>
<dbReference type="OrthoDB" id="2157380at2759"/>
<evidence type="ECO:0008006" key="4">
    <source>
        <dbReference type="Google" id="ProtNLM"/>
    </source>
</evidence>
<evidence type="ECO:0000313" key="2">
    <source>
        <dbReference type="EMBL" id="KAF0983044.1"/>
    </source>
</evidence>
<gene>
    <name evidence="2" type="ORF">FDP41_011022</name>
</gene>
<dbReference type="AlphaFoldDB" id="A0A6A5C943"/>
<dbReference type="OMA" id="NGAYMAN"/>
<dbReference type="PANTHER" id="PTHR21439">
    <property type="entry name" value="OXIDORED-NITRO DOMAIN-CONTAINING PROTEIN"/>
    <property type="match status" value="1"/>
</dbReference>
<accession>A0A6A5C943</accession>